<dbReference type="Proteomes" id="UP001223586">
    <property type="component" value="Unassembled WGS sequence"/>
</dbReference>
<reference evidence="2 3" key="1">
    <citation type="submission" date="2023-07" db="EMBL/GenBank/DDBJ databases">
        <title>Genomic Encyclopedia of Type Strains, Phase IV (KMG-IV): sequencing the most valuable type-strain genomes for metagenomic binning, comparative biology and taxonomic classification.</title>
        <authorList>
            <person name="Goeker M."/>
        </authorList>
    </citation>
    <scope>NUCLEOTIDE SEQUENCE [LARGE SCALE GENOMIC DNA]</scope>
    <source>
        <strain evidence="2 3">DSM 23837</strain>
    </source>
</reference>
<evidence type="ECO:0000313" key="3">
    <source>
        <dbReference type="Proteomes" id="UP001223586"/>
    </source>
</evidence>
<dbReference type="EMBL" id="JAUSTT010000003">
    <property type="protein sequence ID" value="MDQ0175012.1"/>
    <property type="molecule type" value="Genomic_DNA"/>
</dbReference>
<evidence type="ECO:0000259" key="1">
    <source>
        <dbReference type="Pfam" id="PF14028"/>
    </source>
</evidence>
<proteinExistence type="predicted"/>
<sequence length="206" mass="24732">MVVDLYQSRYFSQTIINTYFPEINRYGGPSLINIAENVFYKDSLVVMKILEIMNKNGLSKEQIGVISLLYYLNDFGLIFEDQLSYLHLNLKNDDIYKKQFKDEKYDFINELDSYNNWEKARRGNDLKQIIEVLDYRSESIRIYKEQIIRSNKLTSDFVNIMGSVIHLHFNRLFEIDRDFEDKLYGYAYHTLYGQRVLRKMVHLQEI</sequence>
<evidence type="ECO:0000313" key="2">
    <source>
        <dbReference type="EMBL" id="MDQ0175012.1"/>
    </source>
</evidence>
<feature type="domain" description="Thiopeptide-type bacteriocin biosynthesis" evidence="1">
    <location>
        <begin position="5"/>
        <end position="191"/>
    </location>
</feature>
<accession>A0ABT9WNZ9</accession>
<dbReference type="NCBIfam" id="TIGR03891">
    <property type="entry name" value="thiopep_ocin"/>
    <property type="match status" value="1"/>
</dbReference>
<name>A0ABT9WNZ9_9BACI</name>
<dbReference type="InterPro" id="IPR023809">
    <property type="entry name" value="Thiopep_bacteriocin_synth_dom"/>
</dbReference>
<gene>
    <name evidence="2" type="ORF">J2S08_000846</name>
</gene>
<keyword evidence="3" id="KW-1185">Reference proteome</keyword>
<organism evidence="2 3">
    <name type="scientific">Bacillus chungangensis</name>
    <dbReference type="NCBI Taxonomy" id="587633"/>
    <lineage>
        <taxon>Bacteria</taxon>
        <taxon>Bacillati</taxon>
        <taxon>Bacillota</taxon>
        <taxon>Bacilli</taxon>
        <taxon>Bacillales</taxon>
        <taxon>Bacillaceae</taxon>
        <taxon>Bacillus</taxon>
    </lineage>
</organism>
<dbReference type="Pfam" id="PF14028">
    <property type="entry name" value="Lant_dehydr_C"/>
    <property type="match status" value="1"/>
</dbReference>
<protein>
    <submittedName>
        <fullName evidence="2">Thiopeptide-type bacteriocin biosynthesis protein</fullName>
    </submittedName>
</protein>
<comment type="caution">
    <text evidence="2">The sequence shown here is derived from an EMBL/GenBank/DDBJ whole genome shotgun (WGS) entry which is preliminary data.</text>
</comment>